<dbReference type="OrthoDB" id="4227485at2759"/>
<dbReference type="Pfam" id="PF12520">
    <property type="entry name" value="DUF3723"/>
    <property type="match status" value="2"/>
</dbReference>
<dbReference type="Proteomes" id="UP000664534">
    <property type="component" value="Unassembled WGS sequence"/>
</dbReference>
<protein>
    <submittedName>
        <fullName evidence="2">Uncharacterized protein</fullName>
    </submittedName>
</protein>
<accession>A0A8H3J4P2</accession>
<sequence>MRQARAREEEVRLEVEKRVKFKGTACIRLEQLYFPWEDGKELNEKNVNRLKAIFQQHGCRRLKVQHHVPAVIGEGQLNDAIATVGISPRTLVSPPTVDGYPELVFPSRLECLHGRHRVQAGKEFLPTGDKWWTVDLYLTDTNQELKTCLIEEYSNEEKLGEGEIYRKIRQYHFQRSLSFENRWWARLTPHGRKNLKSLLHRRELTAGFDMLLDITGVWGAMKVSTLHKMIATRCEEEILCYLDHIRTFFHKLFDGNQAALQKVDECTVKALELTAPGNSTSDAETLRSQIRGGQIFGAFDDQEREHILTKLLLVDGLIPSLYTFFRDLQYLQSCVDCVKRLISPSPGQTLFNAMECAFTGINQRDGQVTLQIAESEFVNRPGTVADQVNLGYQQIHAYAMRNFLDMPKEPHGENIRAIPNKEADKGTLRKFAELAQRLGFESPEISVLKKYPYSTTMTATDTPSKPVLVTTGRGEIKSQRCGLPRKRTYAEDSGFLYLNNIYDSATERGEGLTSFFVRRSVFFAFYGRYPWNNVNSATFESGLPQQMGHNQAQGVSDHREEDINEMSTSLDGTHNLAMIPHVLEQDASHQERLEQERRTQAQLSRERREQQWRDQERLEQEWQEQQERERQEQAEREAQEQAERERQEQAEREVQEQAERESREQAERERQEEQERSNQARIREAGNRGTQLDLGKLLTHSEDNTLLISSDNGKGLREKENQEPEDASNQHIAPTQQMEEDITSSTTPPQSTRNSTKVRIVFKIWESGHWRDNSDHLVDPSDTSEIKRVAKENMRKKIRLFDSNLRMLMPRDCFEAATTNGTNSIYLIPQASLNAINEIAATAPEIRNNLMSCEELGRKREAVDEISERHHVRKKQVV</sequence>
<evidence type="ECO:0000256" key="1">
    <source>
        <dbReference type="SAM" id="MobiDB-lite"/>
    </source>
</evidence>
<name>A0A8H3J4P2_9LECA</name>
<feature type="compositionally biased region" description="Polar residues" evidence="1">
    <location>
        <begin position="727"/>
        <end position="755"/>
    </location>
</feature>
<evidence type="ECO:0000313" key="3">
    <source>
        <dbReference type="Proteomes" id="UP000664534"/>
    </source>
</evidence>
<proteinExistence type="predicted"/>
<feature type="region of interest" description="Disordered" evidence="1">
    <location>
        <begin position="587"/>
        <end position="755"/>
    </location>
</feature>
<evidence type="ECO:0000313" key="2">
    <source>
        <dbReference type="EMBL" id="CAF9940701.1"/>
    </source>
</evidence>
<comment type="caution">
    <text evidence="2">The sequence shown here is derived from an EMBL/GenBank/DDBJ whole genome shotgun (WGS) entry which is preliminary data.</text>
</comment>
<dbReference type="EMBL" id="CAJPDT010000135">
    <property type="protein sequence ID" value="CAF9940701.1"/>
    <property type="molecule type" value="Genomic_DNA"/>
</dbReference>
<feature type="compositionally biased region" description="Polar residues" evidence="1">
    <location>
        <begin position="542"/>
        <end position="554"/>
    </location>
</feature>
<keyword evidence="3" id="KW-1185">Reference proteome</keyword>
<feature type="region of interest" description="Disordered" evidence="1">
    <location>
        <begin position="542"/>
        <end position="561"/>
    </location>
</feature>
<reference evidence="2" key="1">
    <citation type="submission" date="2021-03" db="EMBL/GenBank/DDBJ databases">
        <authorList>
            <person name="Tagirdzhanova G."/>
        </authorList>
    </citation>
    <scope>NUCLEOTIDE SEQUENCE</scope>
</reference>
<gene>
    <name evidence="2" type="ORF">IMSHALPRED_002130</name>
</gene>
<organism evidence="2 3">
    <name type="scientific">Imshaugia aleurites</name>
    <dbReference type="NCBI Taxonomy" id="172621"/>
    <lineage>
        <taxon>Eukaryota</taxon>
        <taxon>Fungi</taxon>
        <taxon>Dikarya</taxon>
        <taxon>Ascomycota</taxon>
        <taxon>Pezizomycotina</taxon>
        <taxon>Lecanoromycetes</taxon>
        <taxon>OSLEUM clade</taxon>
        <taxon>Lecanoromycetidae</taxon>
        <taxon>Lecanorales</taxon>
        <taxon>Lecanorineae</taxon>
        <taxon>Parmeliaceae</taxon>
        <taxon>Imshaugia</taxon>
    </lineage>
</organism>
<dbReference type="AlphaFoldDB" id="A0A8H3J4P2"/>
<feature type="compositionally biased region" description="Basic and acidic residues" evidence="1">
    <location>
        <begin position="587"/>
        <end position="686"/>
    </location>
</feature>
<dbReference type="InterPro" id="IPR022198">
    <property type="entry name" value="DUF3723"/>
</dbReference>